<proteinExistence type="predicted"/>
<evidence type="ECO:0000313" key="3">
    <source>
        <dbReference type="RefSeq" id="XP_028037718.1"/>
    </source>
</evidence>
<accession>A0A6J2K7Z9</accession>
<dbReference type="GeneID" id="114248624"/>
<dbReference type="SUPFAM" id="SSF75011">
    <property type="entry name" value="3-carboxy-cis,cis-mucoante lactonizing enzyme"/>
    <property type="match status" value="1"/>
</dbReference>
<dbReference type="Proteomes" id="UP000504629">
    <property type="component" value="Unplaced"/>
</dbReference>
<sequence>MKLFIFLLIATLTTADEYCKGIYIDQNYYNVEIIKEGLTRIYQIVFNDNENTLYFTFDQLAYVPTRQLGYINIATKKTGIIDSIRNATGLAYDRSKNRIYVGGSDGLFFISDANKVPERLPVVENIRYLFFKDVLYMINNNRKALKFDNGVTVPVMELQNVQVDALMLDDGNNILFLDNETLFRVQLGTTVINIHEGYSVTSIATDIHYKPYVCTKNGLYAYNKYKFALDKKSDKLANLRALTFNNRNEPIYIAVGHIVKLIYNPVPCFGD</sequence>
<dbReference type="AlphaFoldDB" id="A0A6J2K7Z9"/>
<keyword evidence="2" id="KW-1185">Reference proteome</keyword>
<keyword evidence="1" id="KW-0732">Signal</keyword>
<feature type="chain" id="PRO_5026827728" evidence="1">
    <location>
        <begin position="16"/>
        <end position="271"/>
    </location>
</feature>
<evidence type="ECO:0000313" key="2">
    <source>
        <dbReference type="Proteomes" id="UP000504629"/>
    </source>
</evidence>
<reference evidence="3" key="1">
    <citation type="submission" date="2025-08" db="UniProtKB">
        <authorList>
            <consortium name="RefSeq"/>
        </authorList>
    </citation>
    <scope>IDENTIFICATION</scope>
    <source>
        <tissue evidence="3">Silk gland</tissue>
    </source>
</reference>
<name>A0A6J2K7Z9_BOMMA</name>
<dbReference type="OrthoDB" id="7166767at2759"/>
<evidence type="ECO:0000256" key="1">
    <source>
        <dbReference type="SAM" id="SignalP"/>
    </source>
</evidence>
<organism evidence="2 3">
    <name type="scientific">Bombyx mandarina</name>
    <name type="common">Wild silk moth</name>
    <name type="synonym">Wild silkworm</name>
    <dbReference type="NCBI Taxonomy" id="7092"/>
    <lineage>
        <taxon>Eukaryota</taxon>
        <taxon>Metazoa</taxon>
        <taxon>Ecdysozoa</taxon>
        <taxon>Arthropoda</taxon>
        <taxon>Hexapoda</taxon>
        <taxon>Insecta</taxon>
        <taxon>Pterygota</taxon>
        <taxon>Neoptera</taxon>
        <taxon>Endopterygota</taxon>
        <taxon>Lepidoptera</taxon>
        <taxon>Glossata</taxon>
        <taxon>Ditrysia</taxon>
        <taxon>Bombycoidea</taxon>
        <taxon>Bombycidae</taxon>
        <taxon>Bombycinae</taxon>
        <taxon>Bombyx</taxon>
    </lineage>
</organism>
<protein>
    <submittedName>
        <fullName evidence="3">Ommochrome-binding protein-like</fullName>
    </submittedName>
</protein>
<feature type="signal peptide" evidence="1">
    <location>
        <begin position="1"/>
        <end position="15"/>
    </location>
</feature>
<gene>
    <name evidence="3" type="primary">LOC114248624</name>
</gene>
<dbReference type="RefSeq" id="XP_028037718.1">
    <property type="nucleotide sequence ID" value="XM_028181917.1"/>
</dbReference>
<dbReference type="KEGG" id="bman:114248624"/>